<feature type="transmembrane region" description="Helical" evidence="6">
    <location>
        <begin position="39"/>
        <end position="58"/>
    </location>
</feature>
<keyword evidence="2" id="KW-1003">Cell membrane</keyword>
<keyword evidence="4 6" id="KW-1133">Transmembrane helix</keyword>
<dbReference type="CDD" id="cd17324">
    <property type="entry name" value="MFS_NepI_like"/>
    <property type="match status" value="1"/>
</dbReference>
<evidence type="ECO:0000256" key="5">
    <source>
        <dbReference type="ARBA" id="ARBA00023136"/>
    </source>
</evidence>
<comment type="subcellular location">
    <subcellularLocation>
        <location evidence="1">Cell membrane</location>
        <topology evidence="1">Multi-pass membrane protein</topology>
    </subcellularLocation>
</comment>
<evidence type="ECO:0000256" key="6">
    <source>
        <dbReference type="SAM" id="Phobius"/>
    </source>
</evidence>
<evidence type="ECO:0000256" key="2">
    <source>
        <dbReference type="ARBA" id="ARBA00022475"/>
    </source>
</evidence>
<feature type="domain" description="Major facilitator superfamily (MFS) profile" evidence="7">
    <location>
        <begin position="4"/>
        <end position="385"/>
    </location>
</feature>
<dbReference type="PANTHER" id="PTHR43124">
    <property type="entry name" value="PURINE EFFLUX PUMP PBUE"/>
    <property type="match status" value="1"/>
</dbReference>
<protein>
    <submittedName>
        <fullName evidence="8">MFS transporter</fullName>
    </submittedName>
</protein>
<feature type="transmembrane region" description="Helical" evidence="6">
    <location>
        <begin position="128"/>
        <end position="148"/>
    </location>
</feature>
<evidence type="ECO:0000313" key="8">
    <source>
        <dbReference type="EMBL" id="GGN44867.1"/>
    </source>
</evidence>
<organism evidence="8 9">
    <name type="scientific">Streptomyces kronopolitis</name>
    <dbReference type="NCBI Taxonomy" id="1612435"/>
    <lineage>
        <taxon>Bacteria</taxon>
        <taxon>Bacillati</taxon>
        <taxon>Actinomycetota</taxon>
        <taxon>Actinomycetes</taxon>
        <taxon>Kitasatosporales</taxon>
        <taxon>Streptomycetaceae</taxon>
        <taxon>Streptomyces</taxon>
    </lineage>
</organism>
<dbReference type="SUPFAM" id="SSF103473">
    <property type="entry name" value="MFS general substrate transporter"/>
    <property type="match status" value="1"/>
</dbReference>
<evidence type="ECO:0000313" key="9">
    <source>
        <dbReference type="Proteomes" id="UP000600080"/>
    </source>
</evidence>
<feature type="transmembrane region" description="Helical" evidence="6">
    <location>
        <begin position="201"/>
        <end position="222"/>
    </location>
</feature>
<feature type="transmembrane region" description="Helical" evidence="6">
    <location>
        <begin position="352"/>
        <end position="370"/>
    </location>
</feature>
<name>A0ABQ2JDT6_9ACTN</name>
<evidence type="ECO:0000256" key="4">
    <source>
        <dbReference type="ARBA" id="ARBA00022989"/>
    </source>
</evidence>
<feature type="transmembrane region" description="Helical" evidence="6">
    <location>
        <begin position="322"/>
        <end position="346"/>
    </location>
</feature>
<feature type="transmembrane region" description="Helical" evidence="6">
    <location>
        <begin position="234"/>
        <end position="255"/>
    </location>
</feature>
<dbReference type="RefSeq" id="WP_189097921.1">
    <property type="nucleotide sequence ID" value="NZ_BMND01000009.1"/>
</dbReference>
<keyword evidence="9" id="KW-1185">Reference proteome</keyword>
<evidence type="ECO:0000256" key="3">
    <source>
        <dbReference type="ARBA" id="ARBA00022692"/>
    </source>
</evidence>
<feature type="transmembrane region" description="Helical" evidence="6">
    <location>
        <begin position="70"/>
        <end position="92"/>
    </location>
</feature>
<dbReference type="InterPro" id="IPR036259">
    <property type="entry name" value="MFS_trans_sf"/>
</dbReference>
<comment type="caution">
    <text evidence="8">The sequence shown here is derived from an EMBL/GenBank/DDBJ whole genome shotgun (WGS) entry which is preliminary data.</text>
</comment>
<feature type="transmembrane region" description="Helical" evidence="6">
    <location>
        <begin position="290"/>
        <end position="310"/>
    </location>
</feature>
<dbReference type="InterPro" id="IPR050189">
    <property type="entry name" value="MFS_Efflux_Transporters"/>
</dbReference>
<keyword evidence="5 6" id="KW-0472">Membrane</keyword>
<dbReference type="EMBL" id="BMND01000009">
    <property type="protein sequence ID" value="GGN44867.1"/>
    <property type="molecule type" value="Genomic_DNA"/>
</dbReference>
<dbReference type="Proteomes" id="UP000600080">
    <property type="component" value="Unassembled WGS sequence"/>
</dbReference>
<dbReference type="InterPro" id="IPR020846">
    <property type="entry name" value="MFS_dom"/>
</dbReference>
<dbReference type="Pfam" id="PF07690">
    <property type="entry name" value="MFS_1"/>
    <property type="match status" value="1"/>
</dbReference>
<evidence type="ECO:0000256" key="1">
    <source>
        <dbReference type="ARBA" id="ARBA00004651"/>
    </source>
</evidence>
<dbReference type="GeneID" id="301548566"/>
<reference evidence="9" key="1">
    <citation type="journal article" date="2019" name="Int. J. Syst. Evol. Microbiol.">
        <title>The Global Catalogue of Microorganisms (GCM) 10K type strain sequencing project: providing services to taxonomists for standard genome sequencing and annotation.</title>
        <authorList>
            <consortium name="The Broad Institute Genomics Platform"/>
            <consortium name="The Broad Institute Genome Sequencing Center for Infectious Disease"/>
            <person name="Wu L."/>
            <person name="Ma J."/>
        </authorList>
    </citation>
    <scope>NUCLEOTIDE SEQUENCE [LARGE SCALE GENOMIC DNA]</scope>
    <source>
        <strain evidence="9">CGMCC 4.7323</strain>
    </source>
</reference>
<gene>
    <name evidence="8" type="primary">araJ</name>
    <name evidence="8" type="ORF">GCM10012285_27920</name>
</gene>
<accession>A0ABQ2JDT6</accession>
<dbReference type="Gene3D" id="1.20.1250.20">
    <property type="entry name" value="MFS general substrate transporter like domains"/>
    <property type="match status" value="1"/>
</dbReference>
<dbReference type="PROSITE" id="PS50850">
    <property type="entry name" value="MFS"/>
    <property type="match status" value="1"/>
</dbReference>
<dbReference type="PANTHER" id="PTHR43124:SF10">
    <property type="entry name" value="PURINE EFFLUX PUMP PBUE"/>
    <property type="match status" value="1"/>
</dbReference>
<keyword evidence="3 6" id="KW-0812">Transmembrane</keyword>
<feature type="transmembrane region" description="Helical" evidence="6">
    <location>
        <begin position="98"/>
        <end position="121"/>
    </location>
</feature>
<dbReference type="InterPro" id="IPR011701">
    <property type="entry name" value="MFS"/>
</dbReference>
<feature type="transmembrane region" description="Helical" evidence="6">
    <location>
        <begin position="267"/>
        <end position="284"/>
    </location>
</feature>
<evidence type="ECO:0000259" key="7">
    <source>
        <dbReference type="PROSITE" id="PS50850"/>
    </source>
</evidence>
<proteinExistence type="predicted"/>
<sequence>MYRRLFVLTLGTFAVGTDGFVVAAILPDISRSLDVSISTTGLLITVFAFTYAVSSPLITAATAHVPRKRLLIAGLCILALGNVLTATLHAFGPVLASRALAGLGAGLFTPTASSTASALVSPHQRGRALAFVLAGLSAATALGSPLGAVIGNQAGWQATLWFVTALAVLGALGIAVLMPAIPATPAVSLRARLAPMKDARVGFTLLTTLLAFTGFYTNYSYVAESFDRVTGGNGLTLAVLLFIWGVGASVGSLGVGRLVDRLPAGRLIATAVGIVAVDFALLPLSSSRLASAAVALFVWGVCGWAVVVPLQHRLIGISPEHATVSLGLNASALYLAIAASGLTGAAGIDLVGAHQLGLFGLIFLLLAVLASRAATGLITRHAEAPGVHIESAPIPKAPRA</sequence>
<feature type="transmembrane region" description="Helical" evidence="6">
    <location>
        <begin position="160"/>
        <end position="181"/>
    </location>
</feature>